<sequence length="398" mass="44445">MPQPSTPIRVPCTYRKCNFSFRTEKDMKHHKTSSADHDYCSRCDLDFEDEERLLIHMIKSEKHIVCPICAQEFKSEGGRDTHIRQHHRSSNVVSCPGCSAVFGNASSLIRHIESDDCAVISHVHMVQEQCKKLMIREALEDGEGLSLPIVPDLAGQDDIDHEDYNGGVRLGGIEQKQRAILNREAMANQPNIIEGDSAASISAMLALKHWPHLSTKGDDSDLMDCSDVSTSVAEGSQWKGKAAVRTAVEPEISHSFGLERSAGNTLRALDRTWDATKFFDSFIGEFVCICGEHFPSMKVFEDHVLLHSRVGEQADHKECPGCYKRFKTTAALVAHFESPTVRCTFTESDRYEQLVDELTGGIIQAVGYNEDGTRKYEAGKIMIDVKDERTGGVSLRKR</sequence>
<keyword evidence="4" id="KW-0862">Zinc</keyword>
<dbReference type="Gene3D" id="3.30.160.60">
    <property type="entry name" value="Classic Zinc Finger"/>
    <property type="match status" value="1"/>
</dbReference>
<dbReference type="Pfam" id="PF24666">
    <property type="entry name" value="zf-C2H2_fungi_2"/>
    <property type="match status" value="1"/>
</dbReference>
<keyword evidence="7" id="KW-1185">Reference proteome</keyword>
<reference evidence="6 7" key="1">
    <citation type="submission" date="2019-04" db="EMBL/GenBank/DDBJ databases">
        <title>Friends and foes A comparative genomics study of 23 Aspergillus species from section Flavi.</title>
        <authorList>
            <consortium name="DOE Joint Genome Institute"/>
            <person name="Kjaerbolling I."/>
            <person name="Vesth T."/>
            <person name="Frisvad J.C."/>
            <person name="Nybo J.L."/>
            <person name="Theobald S."/>
            <person name="Kildgaard S."/>
            <person name="Isbrandt T."/>
            <person name="Kuo A."/>
            <person name="Sato A."/>
            <person name="Lyhne E.K."/>
            <person name="Kogle M.E."/>
            <person name="Wiebenga A."/>
            <person name="Kun R.S."/>
            <person name="Lubbers R.J."/>
            <person name="Makela M.R."/>
            <person name="Barry K."/>
            <person name="Chovatia M."/>
            <person name="Clum A."/>
            <person name="Daum C."/>
            <person name="Haridas S."/>
            <person name="He G."/>
            <person name="LaButti K."/>
            <person name="Lipzen A."/>
            <person name="Mondo S."/>
            <person name="Riley R."/>
            <person name="Salamov A."/>
            <person name="Simmons B.A."/>
            <person name="Magnuson J.K."/>
            <person name="Henrissat B."/>
            <person name="Mortensen U.H."/>
            <person name="Larsen T.O."/>
            <person name="Devries R.P."/>
            <person name="Grigoriev I.V."/>
            <person name="Machida M."/>
            <person name="Baker S.E."/>
            <person name="Andersen M.R."/>
        </authorList>
    </citation>
    <scope>NUCLEOTIDE SEQUENCE [LARGE SCALE GENOMIC DNA]</scope>
    <source>
        <strain evidence="6 7">IBT 18842</strain>
    </source>
</reference>
<evidence type="ECO:0000256" key="4">
    <source>
        <dbReference type="ARBA" id="ARBA00022833"/>
    </source>
</evidence>
<dbReference type="InterPro" id="IPR050329">
    <property type="entry name" value="GLI_C2H2-zinc-finger"/>
</dbReference>
<dbReference type="GO" id="GO:0008270">
    <property type="term" value="F:zinc ion binding"/>
    <property type="evidence" value="ECO:0007669"/>
    <property type="project" value="UniProtKB-KW"/>
</dbReference>
<organism evidence="6 7">
    <name type="scientific">Aspergillus avenaceus</name>
    <dbReference type="NCBI Taxonomy" id="36643"/>
    <lineage>
        <taxon>Eukaryota</taxon>
        <taxon>Fungi</taxon>
        <taxon>Dikarya</taxon>
        <taxon>Ascomycota</taxon>
        <taxon>Pezizomycotina</taxon>
        <taxon>Eurotiomycetes</taxon>
        <taxon>Eurotiomycetidae</taxon>
        <taxon>Eurotiales</taxon>
        <taxon>Aspergillaceae</taxon>
        <taxon>Aspergillus</taxon>
        <taxon>Aspergillus subgen. Circumdati</taxon>
    </lineage>
</organism>
<dbReference type="GO" id="GO:0000978">
    <property type="term" value="F:RNA polymerase II cis-regulatory region sequence-specific DNA binding"/>
    <property type="evidence" value="ECO:0007669"/>
    <property type="project" value="TreeGrafter"/>
</dbReference>
<dbReference type="PANTHER" id="PTHR19818">
    <property type="entry name" value="ZINC FINGER PROTEIN ZIC AND GLI"/>
    <property type="match status" value="1"/>
</dbReference>
<evidence type="ECO:0000256" key="1">
    <source>
        <dbReference type="ARBA" id="ARBA00022723"/>
    </source>
</evidence>
<dbReference type="AlphaFoldDB" id="A0A5N6TWD9"/>
<dbReference type="InterPro" id="IPR036236">
    <property type="entry name" value="Znf_C2H2_sf"/>
</dbReference>
<dbReference type="GO" id="GO:0045944">
    <property type="term" value="P:positive regulation of transcription by RNA polymerase II"/>
    <property type="evidence" value="ECO:0007669"/>
    <property type="project" value="UniProtKB-ARBA"/>
</dbReference>
<evidence type="ECO:0000259" key="5">
    <source>
        <dbReference type="PROSITE" id="PS00028"/>
    </source>
</evidence>
<dbReference type="Proteomes" id="UP000325780">
    <property type="component" value="Unassembled WGS sequence"/>
</dbReference>
<gene>
    <name evidence="6" type="ORF">BDV25DRAFT_171991</name>
</gene>
<proteinExistence type="predicted"/>
<evidence type="ECO:0000313" key="6">
    <source>
        <dbReference type="EMBL" id="KAE8150695.1"/>
    </source>
</evidence>
<keyword evidence="1" id="KW-0479">Metal-binding</keyword>
<dbReference type="GO" id="GO:0000981">
    <property type="term" value="F:DNA-binding transcription factor activity, RNA polymerase II-specific"/>
    <property type="evidence" value="ECO:0007669"/>
    <property type="project" value="TreeGrafter"/>
</dbReference>
<dbReference type="SUPFAM" id="SSF57667">
    <property type="entry name" value="beta-beta-alpha zinc fingers"/>
    <property type="match status" value="1"/>
</dbReference>
<evidence type="ECO:0000313" key="7">
    <source>
        <dbReference type="Proteomes" id="UP000325780"/>
    </source>
</evidence>
<dbReference type="PROSITE" id="PS00028">
    <property type="entry name" value="ZINC_FINGER_C2H2_1"/>
    <property type="match status" value="1"/>
</dbReference>
<dbReference type="PANTHER" id="PTHR19818:SF139">
    <property type="entry name" value="PAIR-RULE PROTEIN ODD-PAIRED"/>
    <property type="match status" value="1"/>
</dbReference>
<protein>
    <submittedName>
        <fullName evidence="6">Putative C2H2 finger domain protein</fullName>
    </submittedName>
</protein>
<name>A0A5N6TWD9_ASPAV</name>
<dbReference type="EMBL" id="ML742088">
    <property type="protein sequence ID" value="KAE8150695.1"/>
    <property type="molecule type" value="Genomic_DNA"/>
</dbReference>
<dbReference type="InterPro" id="IPR013087">
    <property type="entry name" value="Znf_C2H2_type"/>
</dbReference>
<keyword evidence="3" id="KW-0863">Zinc-finger</keyword>
<keyword evidence="2" id="KW-0677">Repeat</keyword>
<dbReference type="GO" id="GO:0005634">
    <property type="term" value="C:nucleus"/>
    <property type="evidence" value="ECO:0007669"/>
    <property type="project" value="UniProtKB-ARBA"/>
</dbReference>
<evidence type="ECO:0000256" key="3">
    <source>
        <dbReference type="ARBA" id="ARBA00022771"/>
    </source>
</evidence>
<evidence type="ECO:0000256" key="2">
    <source>
        <dbReference type="ARBA" id="ARBA00022737"/>
    </source>
</evidence>
<dbReference type="SMART" id="SM00355">
    <property type="entry name" value="ZnF_C2H2"/>
    <property type="match status" value="5"/>
</dbReference>
<accession>A0A5N6TWD9</accession>
<dbReference type="OrthoDB" id="8117402at2759"/>
<feature type="domain" description="C2H2-type" evidence="5">
    <location>
        <begin position="66"/>
        <end position="87"/>
    </location>
</feature>